<dbReference type="GO" id="GO:0042803">
    <property type="term" value="F:protein homodimerization activity"/>
    <property type="evidence" value="ECO:0007669"/>
    <property type="project" value="InterPro"/>
</dbReference>
<protein>
    <submittedName>
        <fullName evidence="4">SAM_Exu domain-containing protein</fullName>
    </submittedName>
</protein>
<dbReference type="VEuPathDB" id="VectorBase:RPRC001415"/>
<proteinExistence type="predicted"/>
<evidence type="ECO:0000259" key="3">
    <source>
        <dbReference type="Pfam" id="PF22123"/>
    </source>
</evidence>
<dbReference type="EMBL" id="ACPB03015149">
    <property type="status" value="NOT_ANNOTATED_CDS"/>
    <property type="molecule type" value="Genomic_DNA"/>
</dbReference>
<dbReference type="InterPro" id="IPR037998">
    <property type="entry name" value="Exu"/>
</dbReference>
<keyword evidence="5" id="KW-1185">Reference proteome</keyword>
<evidence type="ECO:0000259" key="2">
    <source>
        <dbReference type="Pfam" id="PF18609"/>
    </source>
</evidence>
<dbReference type="RefSeq" id="XP_073990467.1">
    <property type="nucleotide sequence ID" value="XM_074134366.1"/>
</dbReference>
<feature type="compositionally biased region" description="Low complexity" evidence="1">
    <location>
        <begin position="354"/>
        <end position="369"/>
    </location>
</feature>
<dbReference type="eggNOG" id="ENOG502QVAD">
    <property type="taxonomic scope" value="Eukaryota"/>
</dbReference>
<feature type="domain" description="Exuperantia RNAse H-like" evidence="3">
    <location>
        <begin position="9"/>
        <end position="166"/>
    </location>
</feature>
<feature type="compositionally biased region" description="Basic and acidic residues" evidence="1">
    <location>
        <begin position="377"/>
        <end position="394"/>
    </location>
</feature>
<dbReference type="GO" id="GO:0045450">
    <property type="term" value="P:bicoid mRNA localization"/>
    <property type="evidence" value="ECO:0007669"/>
    <property type="project" value="InterPro"/>
</dbReference>
<name>T1HBK3_RHOPR</name>
<feature type="domain" description="Exuperantia SAM-like" evidence="2">
    <location>
        <begin position="235"/>
        <end position="300"/>
    </location>
</feature>
<dbReference type="EMBL" id="ACPB03015148">
    <property type="status" value="NOT_ANNOTATED_CDS"/>
    <property type="molecule type" value="Genomic_DNA"/>
</dbReference>
<dbReference type="GeneID" id="141457416"/>
<feature type="region of interest" description="Disordered" evidence="1">
    <location>
        <begin position="303"/>
        <end position="426"/>
    </location>
</feature>
<sequence length="426" mass="48491">MANKEGPVYLSWDIDTTGRRLIDEICHIAVHDVYSSFEQYVMPFRDIDYSARKRYLLKTVNIGFYRVLRETASGKILKTKSEISALTDFVVWLEQRKITEGRDLILMYYETYTPAPFILIESLRKYNLLPRFKEAIKGFANSFSYIKSKCEKIMQTYSVKNLAKVLLNKEYKSHDACERARILYEIVAHISVGESQDGEEDIAAALESYMSPVEEIEDGIAAMKLTLAKQNSLKPIFGQFIRMDKKRRQALILRRHLINSDIEYEMLKEVWTRKEDMKVFLKKNIKDEISDDDINDLDFMINKHLGGGGGQTEKTKVSIGRNSPKKNISRQAFRGNQRKPNRKFTDHSKSGKINPTNNGNPTNTTVATAKSSSNKSAGEKSNKTESTSEIRTDGESTTVPTTTVTETLDSINTSSTPNSVDNKNEP</sequence>
<dbReference type="InterPro" id="IPR040941">
    <property type="entry name" value="SAM_Exu"/>
</dbReference>
<dbReference type="Pfam" id="PF18609">
    <property type="entry name" value="SAM_Exu"/>
    <property type="match status" value="1"/>
</dbReference>
<evidence type="ECO:0000313" key="5">
    <source>
        <dbReference type="Proteomes" id="UP000015103"/>
    </source>
</evidence>
<dbReference type="EnsemblMetazoa" id="RPRC001415-RA">
    <property type="protein sequence ID" value="RPRC001415-PA"/>
    <property type="gene ID" value="RPRC001415"/>
</dbReference>
<dbReference type="OMA" id="KCANSAH"/>
<organism evidence="4 5">
    <name type="scientific">Rhodnius prolixus</name>
    <name type="common">Triatomid bug</name>
    <dbReference type="NCBI Taxonomy" id="13249"/>
    <lineage>
        <taxon>Eukaryota</taxon>
        <taxon>Metazoa</taxon>
        <taxon>Ecdysozoa</taxon>
        <taxon>Arthropoda</taxon>
        <taxon>Hexapoda</taxon>
        <taxon>Insecta</taxon>
        <taxon>Pterygota</taxon>
        <taxon>Neoptera</taxon>
        <taxon>Paraneoptera</taxon>
        <taxon>Hemiptera</taxon>
        <taxon>Heteroptera</taxon>
        <taxon>Panheteroptera</taxon>
        <taxon>Cimicomorpha</taxon>
        <taxon>Reduviidae</taxon>
        <taxon>Triatominae</taxon>
        <taxon>Rhodnius</taxon>
    </lineage>
</organism>
<dbReference type="HOGENOM" id="CLU_034404_0_0_1"/>
<dbReference type="InterPro" id="IPR054362">
    <property type="entry name" value="Exu_RNase_H-like"/>
</dbReference>
<dbReference type="PANTHER" id="PTHR12384:SF2">
    <property type="entry name" value="MATERNAL PROTEIN EXUPERANTIA"/>
    <property type="match status" value="1"/>
</dbReference>
<dbReference type="EMBL" id="ACPB03015147">
    <property type="status" value="NOT_ANNOTATED_CDS"/>
    <property type="molecule type" value="Genomic_DNA"/>
</dbReference>
<feature type="compositionally biased region" description="Polar residues" evidence="1">
    <location>
        <begin position="408"/>
        <end position="426"/>
    </location>
</feature>
<dbReference type="PANTHER" id="PTHR12384">
    <property type="entry name" value="MATERNAL PROTEIN EXUPERANTIA"/>
    <property type="match status" value="1"/>
</dbReference>
<accession>T1HBK3</accession>
<dbReference type="AlphaFoldDB" id="T1HBK3"/>
<evidence type="ECO:0000313" key="4">
    <source>
        <dbReference type="EnsemblMetazoa" id="RPRC001415-PA"/>
    </source>
</evidence>
<dbReference type="RefSeq" id="XP_073990466.1">
    <property type="nucleotide sequence ID" value="XM_074134365.1"/>
</dbReference>
<dbReference type="GO" id="GO:0003723">
    <property type="term" value="F:RNA binding"/>
    <property type="evidence" value="ECO:0007669"/>
    <property type="project" value="InterPro"/>
</dbReference>
<evidence type="ECO:0000256" key="1">
    <source>
        <dbReference type="SAM" id="MobiDB-lite"/>
    </source>
</evidence>
<reference evidence="4" key="1">
    <citation type="submission" date="2015-05" db="UniProtKB">
        <authorList>
            <consortium name="EnsemblMetazoa"/>
        </authorList>
    </citation>
    <scope>IDENTIFICATION</scope>
</reference>
<dbReference type="Pfam" id="PF22123">
    <property type="entry name" value="Exu_RNase_H_like"/>
    <property type="match status" value="1"/>
</dbReference>
<dbReference type="Proteomes" id="UP000015103">
    <property type="component" value="Unassembled WGS sequence"/>
</dbReference>
<dbReference type="InParanoid" id="T1HBK3"/>
<feature type="compositionally biased region" description="Low complexity" evidence="1">
    <location>
        <begin position="397"/>
        <end position="407"/>
    </location>
</feature>
<dbReference type="STRING" id="13249.T1HBK3"/>